<dbReference type="PANTHER" id="PTHR41533:SF1">
    <property type="entry name" value="L,D-TRANSPEPTIDASE YCBB-RELATED"/>
    <property type="match status" value="1"/>
</dbReference>
<keyword evidence="9" id="KW-1133">Transmembrane helix</keyword>
<evidence type="ECO:0000256" key="9">
    <source>
        <dbReference type="SAM" id="Phobius"/>
    </source>
</evidence>
<dbReference type="InterPro" id="IPR036365">
    <property type="entry name" value="PGBD-like_sf"/>
</dbReference>
<dbReference type="InterPro" id="IPR042047">
    <property type="entry name" value="SleB_dom1"/>
</dbReference>
<feature type="transmembrane region" description="Helical" evidence="9">
    <location>
        <begin position="6"/>
        <end position="27"/>
    </location>
</feature>
<dbReference type="RefSeq" id="WP_139380231.1">
    <property type="nucleotide sequence ID" value="NZ_FUZT01000001.1"/>
</dbReference>
<organism evidence="12 13">
    <name type="scientific">Maledivibacter halophilus</name>
    <dbReference type="NCBI Taxonomy" id="36842"/>
    <lineage>
        <taxon>Bacteria</taxon>
        <taxon>Bacillati</taxon>
        <taxon>Bacillota</taxon>
        <taxon>Clostridia</taxon>
        <taxon>Peptostreptococcales</taxon>
        <taxon>Caminicellaceae</taxon>
        <taxon>Maledivibacter</taxon>
    </lineage>
</organism>
<evidence type="ECO:0000256" key="2">
    <source>
        <dbReference type="ARBA" id="ARBA00018364"/>
    </source>
</evidence>
<keyword evidence="9" id="KW-0812">Transmembrane</keyword>
<dbReference type="AlphaFoldDB" id="A0A1T5ISL3"/>
<dbReference type="Pfam" id="PF01471">
    <property type="entry name" value="PG_binding_1"/>
    <property type="match status" value="2"/>
</dbReference>
<dbReference type="GO" id="GO:0009847">
    <property type="term" value="P:spore germination"/>
    <property type="evidence" value="ECO:0007669"/>
    <property type="project" value="UniProtKB-UniRule"/>
</dbReference>
<feature type="domain" description="Peptidoglycan binding-like" evidence="10">
    <location>
        <begin position="106"/>
        <end position="159"/>
    </location>
</feature>
<dbReference type="InterPro" id="IPR002477">
    <property type="entry name" value="Peptidoglycan-bd-like"/>
</dbReference>
<dbReference type="PANTHER" id="PTHR41533">
    <property type="entry name" value="L,D-TRANSPEPTIDASE HI_1667-RELATED"/>
    <property type="match status" value="1"/>
</dbReference>
<proteinExistence type="inferred from homology"/>
<keyword evidence="3" id="KW-0309">Germination</keyword>
<dbReference type="Pfam" id="PF07486">
    <property type="entry name" value="Hydrolase_2"/>
    <property type="match status" value="1"/>
</dbReference>
<keyword evidence="9" id="KW-0472">Membrane</keyword>
<dbReference type="InterPro" id="IPR052905">
    <property type="entry name" value="LD-transpeptidase_YkuD-like"/>
</dbReference>
<dbReference type="Gene3D" id="1.10.101.10">
    <property type="entry name" value="PGBD-like superfamily/PGBD"/>
    <property type="match status" value="2"/>
</dbReference>
<evidence type="ECO:0000256" key="6">
    <source>
        <dbReference type="ARBA" id="ARBA00022969"/>
    </source>
</evidence>
<dbReference type="Gene3D" id="1.10.10.2520">
    <property type="entry name" value="Cell wall hydrolase SleB, domain 1"/>
    <property type="match status" value="1"/>
</dbReference>
<evidence type="ECO:0000313" key="13">
    <source>
        <dbReference type="Proteomes" id="UP000190285"/>
    </source>
</evidence>
<feature type="domain" description="Cell wall hydrolase SleB" evidence="11">
    <location>
        <begin position="196"/>
        <end position="294"/>
    </location>
</feature>
<dbReference type="NCBIfam" id="TIGR02869">
    <property type="entry name" value="spore_SleB"/>
    <property type="match status" value="1"/>
</dbReference>
<evidence type="ECO:0000256" key="7">
    <source>
        <dbReference type="ARBA" id="ARBA00023316"/>
    </source>
</evidence>
<evidence type="ECO:0000256" key="4">
    <source>
        <dbReference type="ARBA" id="ARBA00022729"/>
    </source>
</evidence>
<dbReference type="GO" id="GO:0071555">
    <property type="term" value="P:cell wall organization"/>
    <property type="evidence" value="ECO:0007669"/>
    <property type="project" value="UniProtKB-KW"/>
</dbReference>
<dbReference type="InterPro" id="IPR011105">
    <property type="entry name" value="Cell_wall_hydrolase_SleB"/>
</dbReference>
<keyword evidence="7" id="KW-0961">Cell wall biogenesis/degradation</keyword>
<gene>
    <name evidence="12" type="ORF">SAMN02194393_00708</name>
</gene>
<dbReference type="STRING" id="36842.SAMN02194393_00708"/>
<protein>
    <recommendedName>
        <fullName evidence="2 8">Spore cortex-lytic enzyme</fullName>
    </recommendedName>
</protein>
<evidence type="ECO:0000256" key="8">
    <source>
        <dbReference type="NCBIfam" id="TIGR02869"/>
    </source>
</evidence>
<comment type="similarity">
    <text evidence="1">Belongs to the SleB family.</text>
</comment>
<keyword evidence="6" id="KW-0749">Sporulation</keyword>
<keyword evidence="4" id="KW-0732">Signal</keyword>
<evidence type="ECO:0000313" key="12">
    <source>
        <dbReference type="EMBL" id="SKC42177.1"/>
    </source>
</evidence>
<sequence length="296" mass="33159">MKKEYMTIISMILIFMLVAVFYIDICYARTLYWGTRGEDVKEVQEKLRSWGYYKGAVDGIYKTQTYEAVKLFQRKNGLRVDGVVGGETKKALGISSRKVASKYNKTVEIAQRKLKQWGYYNGSVDGIYGRNTYSAVIKFQRRNGLKVDGYIGPETEKALGITGKTKAQNYTATSKGVSKTDDLTLLAMAINGEARGEPYVGQVAVGSVILNRVKNPSFPNSIAGVIYQPLAFEAVSNGQIYEPIESNSYKAARDAMNGWDPTGGALYYWNPVKSTSTWIWRLNPTLRIGRHVFAKR</sequence>
<dbReference type="InterPro" id="IPR036366">
    <property type="entry name" value="PGBDSf"/>
</dbReference>
<dbReference type="InterPro" id="IPR014224">
    <property type="entry name" value="Spore_cortex_SleB"/>
</dbReference>
<feature type="domain" description="Peptidoglycan binding-like" evidence="10">
    <location>
        <begin position="36"/>
        <end position="92"/>
    </location>
</feature>
<dbReference type="GO" id="GO:0016787">
    <property type="term" value="F:hydrolase activity"/>
    <property type="evidence" value="ECO:0007669"/>
    <property type="project" value="UniProtKB-KW"/>
</dbReference>
<dbReference type="Gene3D" id="6.20.240.60">
    <property type="match status" value="1"/>
</dbReference>
<dbReference type="EMBL" id="FUZT01000001">
    <property type="protein sequence ID" value="SKC42177.1"/>
    <property type="molecule type" value="Genomic_DNA"/>
</dbReference>
<dbReference type="SUPFAM" id="SSF47090">
    <property type="entry name" value="PGBD-like"/>
    <property type="match status" value="2"/>
</dbReference>
<dbReference type="Proteomes" id="UP000190285">
    <property type="component" value="Unassembled WGS sequence"/>
</dbReference>
<reference evidence="12 13" key="1">
    <citation type="submission" date="2017-02" db="EMBL/GenBank/DDBJ databases">
        <authorList>
            <person name="Peterson S.W."/>
        </authorList>
    </citation>
    <scope>NUCLEOTIDE SEQUENCE [LARGE SCALE GENOMIC DNA]</scope>
    <source>
        <strain evidence="12 13">M1</strain>
    </source>
</reference>
<accession>A0A1T5ISL3</accession>
<name>A0A1T5ISL3_9FIRM</name>
<evidence type="ECO:0000259" key="11">
    <source>
        <dbReference type="Pfam" id="PF07486"/>
    </source>
</evidence>
<evidence type="ECO:0000259" key="10">
    <source>
        <dbReference type="Pfam" id="PF01471"/>
    </source>
</evidence>
<keyword evidence="5" id="KW-0378">Hydrolase</keyword>
<evidence type="ECO:0000256" key="3">
    <source>
        <dbReference type="ARBA" id="ARBA00022544"/>
    </source>
</evidence>
<dbReference type="GO" id="GO:0030435">
    <property type="term" value="P:sporulation resulting in formation of a cellular spore"/>
    <property type="evidence" value="ECO:0007669"/>
    <property type="project" value="UniProtKB-KW"/>
</dbReference>
<dbReference type="OrthoDB" id="9785345at2"/>
<evidence type="ECO:0000256" key="1">
    <source>
        <dbReference type="ARBA" id="ARBA00007010"/>
    </source>
</evidence>
<keyword evidence="13" id="KW-1185">Reference proteome</keyword>
<evidence type="ECO:0000256" key="5">
    <source>
        <dbReference type="ARBA" id="ARBA00022801"/>
    </source>
</evidence>